<feature type="binding site" evidence="11">
    <location>
        <position position="156"/>
    </location>
    <ligand>
        <name>ATP</name>
        <dbReference type="ChEBI" id="CHEBI:30616"/>
    </ligand>
</feature>
<feature type="domain" description="tRNA nucleotidyltransferase/poly(A) polymerase RNA and SrmB- binding" evidence="13">
    <location>
        <begin position="171"/>
        <end position="229"/>
    </location>
</feature>
<keyword evidence="10 11" id="KW-0694">RNA-binding</keyword>
<dbReference type="NCBIfam" id="NF009814">
    <property type="entry name" value="PRK13299.1"/>
    <property type="match status" value="1"/>
</dbReference>
<feature type="binding site" evidence="11">
    <location>
        <position position="113"/>
    </location>
    <ligand>
        <name>CTP</name>
        <dbReference type="ChEBI" id="CHEBI:37563"/>
    </ligand>
</feature>
<dbReference type="STRING" id="1221996.QY95_02769"/>
<feature type="binding site" evidence="11">
    <location>
        <position position="42"/>
    </location>
    <ligand>
        <name>Mg(2+)</name>
        <dbReference type="ChEBI" id="CHEBI:18420"/>
    </ligand>
</feature>
<keyword evidence="4 11" id="KW-0548">Nucleotidyltransferase</keyword>
<reference evidence="15" key="1">
    <citation type="submission" date="2015-02" db="EMBL/GenBank/DDBJ databases">
        <title>Genome Assembly of Bacillaceae bacterium MTCC 8252.</title>
        <authorList>
            <person name="Verma A."/>
            <person name="Khatri I."/>
            <person name="Mual P."/>
            <person name="Subramanian S."/>
            <person name="Krishnamurthi S."/>
        </authorList>
    </citation>
    <scope>NUCLEOTIDE SEQUENCE [LARGE SCALE GENOMIC DNA]</scope>
    <source>
        <strain evidence="15">MTCC 8252</strain>
    </source>
</reference>
<feature type="binding site" evidence="11">
    <location>
        <position position="44"/>
    </location>
    <ligand>
        <name>Mg(2+)</name>
        <dbReference type="ChEBI" id="CHEBI:18420"/>
    </ligand>
</feature>
<feature type="domain" description="CCA-adding enzyme C-terminal" evidence="14">
    <location>
        <begin position="249"/>
        <end position="391"/>
    </location>
</feature>
<feature type="binding site" evidence="11">
    <location>
        <position position="29"/>
    </location>
    <ligand>
        <name>CTP</name>
        <dbReference type="ChEBI" id="CHEBI:37563"/>
    </ligand>
</feature>
<dbReference type="Gene3D" id="1.10.110.30">
    <property type="match status" value="1"/>
</dbReference>
<keyword evidence="6 11" id="KW-0547">Nucleotide-binding</keyword>
<dbReference type="InterPro" id="IPR050264">
    <property type="entry name" value="Bact_CCA-adding_enz_type3_sf"/>
</dbReference>
<dbReference type="CDD" id="cd05398">
    <property type="entry name" value="NT_ClassII-CCAase"/>
    <property type="match status" value="1"/>
</dbReference>
<comment type="subunit">
    <text evidence="11">Homodimer.</text>
</comment>
<comment type="caution">
    <text evidence="15">The sequence shown here is derived from an EMBL/GenBank/DDBJ whole genome shotgun (WGS) entry which is preliminary data.</text>
</comment>
<organism evidence="15 16">
    <name type="scientific">Bacillus thermotolerans</name>
    <name type="common">Quasibacillus thermotolerans</name>
    <dbReference type="NCBI Taxonomy" id="1221996"/>
    <lineage>
        <taxon>Bacteria</taxon>
        <taxon>Bacillati</taxon>
        <taxon>Bacillota</taxon>
        <taxon>Bacilli</taxon>
        <taxon>Bacillales</taxon>
        <taxon>Bacillaceae</taxon>
        <taxon>Bacillus</taxon>
    </lineage>
</organism>
<dbReference type="SUPFAM" id="SSF81301">
    <property type="entry name" value="Nucleotidyltransferase"/>
    <property type="match status" value="1"/>
</dbReference>
<dbReference type="SUPFAM" id="SSF81891">
    <property type="entry name" value="Poly A polymerase C-terminal region-like"/>
    <property type="match status" value="1"/>
</dbReference>
<dbReference type="EC" id="2.7.7.72" evidence="11"/>
<feature type="binding site" evidence="11">
    <location>
        <position position="32"/>
    </location>
    <ligand>
        <name>ATP</name>
        <dbReference type="ChEBI" id="CHEBI:30616"/>
    </ligand>
</feature>
<evidence type="ECO:0000256" key="11">
    <source>
        <dbReference type="HAMAP-Rule" id="MF_01263"/>
    </source>
</evidence>
<proteinExistence type="inferred from homology"/>
<dbReference type="AlphaFoldDB" id="A0A0F5HWA0"/>
<evidence type="ECO:0000256" key="9">
    <source>
        <dbReference type="ARBA" id="ARBA00022842"/>
    </source>
</evidence>
<feature type="binding site" evidence="11">
    <location>
        <position position="165"/>
    </location>
    <ligand>
        <name>CTP</name>
        <dbReference type="ChEBI" id="CHEBI:37563"/>
    </ligand>
</feature>
<feature type="binding site" evidence="11">
    <location>
        <position position="162"/>
    </location>
    <ligand>
        <name>ATP</name>
        <dbReference type="ChEBI" id="CHEBI:30616"/>
    </ligand>
</feature>
<dbReference type="Gene3D" id="1.20.58.560">
    <property type="match status" value="1"/>
</dbReference>
<evidence type="ECO:0000313" key="15">
    <source>
        <dbReference type="EMBL" id="KKB37659.1"/>
    </source>
</evidence>
<feature type="binding site" evidence="11">
    <location>
        <position position="29"/>
    </location>
    <ligand>
        <name>ATP</name>
        <dbReference type="ChEBI" id="CHEBI:30616"/>
    </ligand>
</feature>
<feature type="binding site" evidence="11">
    <location>
        <position position="32"/>
    </location>
    <ligand>
        <name>CTP</name>
        <dbReference type="ChEBI" id="CHEBI:37563"/>
    </ligand>
</feature>
<dbReference type="PANTHER" id="PTHR46173">
    <property type="entry name" value="CCA TRNA NUCLEOTIDYLTRANSFERASE 1, MITOCHONDRIAL"/>
    <property type="match status" value="1"/>
</dbReference>
<evidence type="ECO:0000256" key="2">
    <source>
        <dbReference type="ARBA" id="ARBA00022679"/>
    </source>
</evidence>
<name>A0A0F5HWA0_BACTR</name>
<keyword evidence="5 11" id="KW-0479">Metal-binding</keyword>
<dbReference type="GO" id="GO:0042245">
    <property type="term" value="P:RNA repair"/>
    <property type="evidence" value="ECO:0007669"/>
    <property type="project" value="UniProtKB-KW"/>
</dbReference>
<accession>A0A0F5HWA0</accession>
<dbReference type="Pfam" id="PF12627">
    <property type="entry name" value="PolyA_pol_RNAbd"/>
    <property type="match status" value="1"/>
</dbReference>
<protein>
    <recommendedName>
        <fullName evidence="11">CCA-adding enzyme</fullName>
        <ecNumber evidence="11">2.7.7.72</ecNumber>
    </recommendedName>
    <alternativeName>
        <fullName evidence="11">CCA tRNA nucleotidyltransferase</fullName>
    </alternativeName>
    <alternativeName>
        <fullName evidence="11">tRNA CCA-pyrophosphorylase</fullName>
    </alternativeName>
    <alternativeName>
        <fullName evidence="11">tRNA adenylyl-/cytidylyl- transferase</fullName>
    </alternativeName>
    <alternativeName>
        <fullName evidence="11">tRNA nucleotidyltransferase</fullName>
    </alternativeName>
    <alternativeName>
        <fullName evidence="11">tRNA-NT</fullName>
    </alternativeName>
</protein>
<feature type="domain" description="Poly A polymerase head" evidence="12">
    <location>
        <begin position="24"/>
        <end position="143"/>
    </location>
</feature>
<feature type="binding site" evidence="11">
    <location>
        <position position="113"/>
    </location>
    <ligand>
        <name>ATP</name>
        <dbReference type="ChEBI" id="CHEBI:30616"/>
    </ligand>
</feature>
<dbReference type="GO" id="GO:0001680">
    <property type="term" value="P:tRNA 3'-terminal CCA addition"/>
    <property type="evidence" value="ECO:0007669"/>
    <property type="project" value="UniProtKB-UniRule"/>
</dbReference>
<evidence type="ECO:0000259" key="12">
    <source>
        <dbReference type="Pfam" id="PF01743"/>
    </source>
</evidence>
<dbReference type="HAMAP" id="MF_01263">
    <property type="entry name" value="CCA_bact_type3"/>
    <property type="match status" value="1"/>
</dbReference>
<evidence type="ECO:0000313" key="16">
    <source>
        <dbReference type="Proteomes" id="UP000031563"/>
    </source>
</evidence>
<evidence type="ECO:0000256" key="1">
    <source>
        <dbReference type="ARBA" id="ARBA00001946"/>
    </source>
</evidence>
<dbReference type="OrthoDB" id="9805698at2"/>
<dbReference type="RefSeq" id="WP_039237782.1">
    <property type="nucleotide sequence ID" value="NZ_JWIR02000051.1"/>
</dbReference>
<evidence type="ECO:0000256" key="6">
    <source>
        <dbReference type="ARBA" id="ARBA00022741"/>
    </source>
</evidence>
<evidence type="ECO:0000259" key="14">
    <source>
        <dbReference type="Pfam" id="PF13735"/>
    </source>
</evidence>
<evidence type="ECO:0000256" key="5">
    <source>
        <dbReference type="ARBA" id="ARBA00022723"/>
    </source>
</evidence>
<dbReference type="InterPro" id="IPR032828">
    <property type="entry name" value="PolyA_RNA-bd"/>
</dbReference>
<dbReference type="GO" id="GO:0005524">
    <property type="term" value="F:ATP binding"/>
    <property type="evidence" value="ECO:0007669"/>
    <property type="project" value="UniProtKB-UniRule"/>
</dbReference>
<dbReference type="GO" id="GO:0160016">
    <property type="term" value="F:CCACCA tRNA nucleotidyltransferase activity"/>
    <property type="evidence" value="ECO:0007669"/>
    <property type="project" value="RHEA"/>
</dbReference>
<feature type="binding site" evidence="11">
    <location>
        <position position="156"/>
    </location>
    <ligand>
        <name>CTP</name>
        <dbReference type="ChEBI" id="CHEBI:37563"/>
    </ligand>
</feature>
<evidence type="ECO:0000259" key="13">
    <source>
        <dbReference type="Pfam" id="PF12627"/>
    </source>
</evidence>
<comment type="cofactor">
    <cofactor evidence="1 11">
        <name>Mg(2+)</name>
        <dbReference type="ChEBI" id="CHEBI:18420"/>
    </cofactor>
</comment>
<dbReference type="Gene3D" id="3.30.460.10">
    <property type="entry name" value="Beta Polymerase, domain 2"/>
    <property type="match status" value="1"/>
</dbReference>
<gene>
    <name evidence="11" type="primary">cca</name>
    <name evidence="15" type="ORF">QY95_02769</name>
</gene>
<dbReference type="GO" id="GO:0000287">
    <property type="term" value="F:magnesium ion binding"/>
    <property type="evidence" value="ECO:0007669"/>
    <property type="project" value="UniProtKB-UniRule"/>
</dbReference>
<comment type="similarity">
    <text evidence="11">Belongs to the tRNA nucleotidyltransferase/poly(A) polymerase family. Bacterial CCA-adding enzyme type 3 subfamily.</text>
</comment>
<accession>A0A0F5HYL4</accession>
<dbReference type="Proteomes" id="UP000031563">
    <property type="component" value="Unassembled WGS sequence"/>
</dbReference>
<evidence type="ECO:0000256" key="8">
    <source>
        <dbReference type="ARBA" id="ARBA00022840"/>
    </source>
</evidence>
<keyword evidence="9 11" id="KW-0460">Magnesium</keyword>
<dbReference type="Pfam" id="PF13735">
    <property type="entry name" value="tRNA_NucTran2_2"/>
    <property type="match status" value="1"/>
</dbReference>
<comment type="miscellaneous">
    <text evidence="11">A single active site specifically recognizes both ATP and CTP and is responsible for their addition.</text>
</comment>
<keyword evidence="2 11" id="KW-0808">Transferase</keyword>
<comment type="catalytic activity">
    <reaction evidence="11">
        <text>a tRNA with a 3' CCA end + 2 CTP + ATP = a tRNA with a 3' CCACCA end + 3 diphosphate</text>
        <dbReference type="Rhea" id="RHEA:76235"/>
        <dbReference type="Rhea" id="RHEA-COMP:10468"/>
        <dbReference type="Rhea" id="RHEA-COMP:18655"/>
        <dbReference type="ChEBI" id="CHEBI:30616"/>
        <dbReference type="ChEBI" id="CHEBI:33019"/>
        <dbReference type="ChEBI" id="CHEBI:37563"/>
        <dbReference type="ChEBI" id="CHEBI:83071"/>
        <dbReference type="ChEBI" id="CHEBI:195187"/>
    </reaction>
</comment>
<comment type="function">
    <text evidence="11">Catalyzes the addition and repair of the essential 3'-terminal CCA sequence in tRNAs without using a nucleic acid template. Adds these three nucleotides in the order of C, C, and A to the tRNA nucleotide-73, using CTP and ATP as substrates and producing inorganic pyrophosphate. tRNA 3'-terminal CCA addition is required both for tRNA processing and repair. Also involved in tRNA surveillance by mediating tandem CCA addition to generate a CCACCA at the 3' terminus of unstable tRNAs. While stable tRNAs receive only 3'-terminal CCA, unstable tRNAs are marked with CCACCA and rapidly degraded.</text>
</comment>
<keyword evidence="7 11" id="KW-0692">RNA repair</keyword>
<dbReference type="GO" id="GO:0000049">
    <property type="term" value="F:tRNA binding"/>
    <property type="evidence" value="ECO:0007669"/>
    <property type="project" value="UniProtKB-UniRule"/>
</dbReference>
<dbReference type="InterPro" id="IPR043519">
    <property type="entry name" value="NT_sf"/>
</dbReference>
<keyword evidence="3 11" id="KW-0819">tRNA processing</keyword>
<sequence length="397" mass="45879">MENERVFEQAAPLLKRLEEAGFEAYFVGGSVRDYLLGRPIGDVDIATSALPEEVKHIFPKTVDVGIEHGTVLVLWEGNGYEVTTFRTESDYKDFRRPEKVSFVRSLTEDLQRRDFTINAMAMDRTGRIIDPFGGKEALQQQQIQTVGRAEDRFSEDALRMMRAARFTSQLGFRLHGETEKALLRCASLLQHIAVERKLVEMEKLLAGRDAAAGIEVIVRGNLFPYLPRLEGTKQQLEFFLSYDVRRLTARQRWLFLLALIKPEESEKWLRSWRMPSKKIKYLASTYEWLQGMKGRAWTDFLLYQAGADRTADVEEVLAVMEKRPSQAIQLMQRYEELPIKGRKELAVTGKDLKEWKQEKGGPWMKQLLEQIEQSVAEGQIDNRKESIKEWLKACNLL</sequence>
<evidence type="ECO:0000256" key="4">
    <source>
        <dbReference type="ARBA" id="ARBA00022695"/>
    </source>
</evidence>
<evidence type="ECO:0000256" key="3">
    <source>
        <dbReference type="ARBA" id="ARBA00022694"/>
    </source>
</evidence>
<keyword evidence="16" id="KW-1185">Reference proteome</keyword>
<feature type="binding site" evidence="11">
    <location>
        <position position="159"/>
    </location>
    <ligand>
        <name>ATP</name>
        <dbReference type="ChEBI" id="CHEBI:30616"/>
    </ligand>
</feature>
<feature type="binding site" evidence="11">
    <location>
        <position position="162"/>
    </location>
    <ligand>
        <name>CTP</name>
        <dbReference type="ChEBI" id="CHEBI:37563"/>
    </ligand>
</feature>
<dbReference type="InterPro" id="IPR032810">
    <property type="entry name" value="CCA-adding_enz_C"/>
</dbReference>
<keyword evidence="8 11" id="KW-0067">ATP-binding</keyword>
<dbReference type="InterPro" id="IPR023068">
    <property type="entry name" value="CCA-adding_enz_firmicutes"/>
</dbReference>
<dbReference type="Pfam" id="PF01743">
    <property type="entry name" value="PolyA_pol"/>
    <property type="match status" value="1"/>
</dbReference>
<dbReference type="Gene3D" id="1.10.246.80">
    <property type="match status" value="1"/>
</dbReference>
<evidence type="ECO:0000256" key="10">
    <source>
        <dbReference type="ARBA" id="ARBA00022884"/>
    </source>
</evidence>
<dbReference type="GO" id="GO:0004810">
    <property type="term" value="F:CCA tRNA nucleotidyltransferase activity"/>
    <property type="evidence" value="ECO:0007669"/>
    <property type="project" value="UniProtKB-UniRule"/>
</dbReference>
<feature type="binding site" evidence="11">
    <location>
        <position position="165"/>
    </location>
    <ligand>
        <name>ATP</name>
        <dbReference type="ChEBI" id="CHEBI:30616"/>
    </ligand>
</feature>
<dbReference type="PANTHER" id="PTHR46173:SF1">
    <property type="entry name" value="CCA TRNA NUCLEOTIDYLTRANSFERASE 1, MITOCHONDRIAL"/>
    <property type="match status" value="1"/>
</dbReference>
<feature type="binding site" evidence="11">
    <location>
        <position position="159"/>
    </location>
    <ligand>
        <name>CTP</name>
        <dbReference type="ChEBI" id="CHEBI:37563"/>
    </ligand>
</feature>
<comment type="catalytic activity">
    <reaction evidence="11">
        <text>a tRNA precursor + 2 CTP + ATP = a tRNA with a 3' CCA end + 3 diphosphate</text>
        <dbReference type="Rhea" id="RHEA:14433"/>
        <dbReference type="Rhea" id="RHEA-COMP:10465"/>
        <dbReference type="Rhea" id="RHEA-COMP:10468"/>
        <dbReference type="ChEBI" id="CHEBI:30616"/>
        <dbReference type="ChEBI" id="CHEBI:33019"/>
        <dbReference type="ChEBI" id="CHEBI:37563"/>
        <dbReference type="ChEBI" id="CHEBI:74896"/>
        <dbReference type="ChEBI" id="CHEBI:83071"/>
        <dbReference type="EC" id="2.7.7.72"/>
    </reaction>
</comment>
<evidence type="ECO:0000256" key="7">
    <source>
        <dbReference type="ARBA" id="ARBA00022800"/>
    </source>
</evidence>
<dbReference type="InterPro" id="IPR002646">
    <property type="entry name" value="PolA_pol_head_dom"/>
</dbReference>
<dbReference type="EMBL" id="JWIR02000051">
    <property type="protein sequence ID" value="KKB37659.1"/>
    <property type="molecule type" value="Genomic_DNA"/>
</dbReference>